<dbReference type="GO" id="GO:0042276">
    <property type="term" value="P:error-prone translesion synthesis"/>
    <property type="evidence" value="ECO:0007669"/>
    <property type="project" value="TreeGrafter"/>
</dbReference>
<organism evidence="2 3">
    <name type="scientific">Rhododendron simsii</name>
    <name type="common">Sims's rhododendron</name>
    <dbReference type="NCBI Taxonomy" id="118357"/>
    <lineage>
        <taxon>Eukaryota</taxon>
        <taxon>Viridiplantae</taxon>
        <taxon>Streptophyta</taxon>
        <taxon>Embryophyta</taxon>
        <taxon>Tracheophyta</taxon>
        <taxon>Spermatophyta</taxon>
        <taxon>Magnoliopsida</taxon>
        <taxon>eudicotyledons</taxon>
        <taxon>Gunneridae</taxon>
        <taxon>Pentapetalae</taxon>
        <taxon>asterids</taxon>
        <taxon>Ericales</taxon>
        <taxon>Ericaceae</taxon>
        <taxon>Ericoideae</taxon>
        <taxon>Rhodoreae</taxon>
        <taxon>Rhododendron</taxon>
    </lineage>
</organism>
<dbReference type="GO" id="GO:0003887">
    <property type="term" value="F:DNA-directed DNA polymerase activity"/>
    <property type="evidence" value="ECO:0007669"/>
    <property type="project" value="TreeGrafter"/>
</dbReference>
<feature type="region of interest" description="Disordered" evidence="1">
    <location>
        <begin position="1"/>
        <end position="21"/>
    </location>
</feature>
<name>A0A834LNJ3_RHOSS</name>
<dbReference type="PANTHER" id="PTHR45990:SF1">
    <property type="entry name" value="DNA REPAIR PROTEIN REV1"/>
    <property type="match status" value="1"/>
</dbReference>
<sequence>MGRLSTDFMGPSVQIGTNPSNSEVPLNHDLALPALGDLDLGVVASLPPYLFSEINDIYDGKLINLISKKKGKSVAQELLGLKSPENQPSVSSEELWVGNPPEWVTMFKHSNCCIFRTLAEMYYRSGSTGRLSSILQCTLSESQPLVDASNDGWDDAIRCLCDLLKQYIKLRVETDIEEIHVSFRLLKRFTIKSKLFSQVYNEVFPQLQASVGRTMEEISMFLHVKDSLFSYSVYASGHQVLCWTMHYGCLDLHYKIMIPKEDGVEESVPPQIWKLHDRTSMEAELWVLKKWTQIHPSTRPTQVEAEIDSLGVMNLVKENRDPQGNLIEECCKPERSNSSINHALRERNRVADMLANLGVGPEDPPSDVASLLAAECRNNV</sequence>
<protein>
    <submittedName>
        <fullName evidence="2">Uncharacterized protein</fullName>
    </submittedName>
</protein>
<dbReference type="OrthoDB" id="427711at2759"/>
<dbReference type="GO" id="GO:0070987">
    <property type="term" value="P:error-free translesion synthesis"/>
    <property type="evidence" value="ECO:0007669"/>
    <property type="project" value="TreeGrafter"/>
</dbReference>
<proteinExistence type="predicted"/>
<dbReference type="EMBL" id="WJXA01000005">
    <property type="protein sequence ID" value="KAF7143276.1"/>
    <property type="molecule type" value="Genomic_DNA"/>
</dbReference>
<accession>A0A834LNJ3</accession>
<evidence type="ECO:0000313" key="2">
    <source>
        <dbReference type="EMBL" id="KAF7143276.1"/>
    </source>
</evidence>
<evidence type="ECO:0000256" key="1">
    <source>
        <dbReference type="SAM" id="MobiDB-lite"/>
    </source>
</evidence>
<dbReference type="AlphaFoldDB" id="A0A834LNJ3"/>
<dbReference type="Proteomes" id="UP000626092">
    <property type="component" value="Unassembled WGS sequence"/>
</dbReference>
<dbReference type="GO" id="GO:0017125">
    <property type="term" value="F:deoxycytidyl transferase activity"/>
    <property type="evidence" value="ECO:0007669"/>
    <property type="project" value="TreeGrafter"/>
</dbReference>
<dbReference type="GO" id="GO:0005634">
    <property type="term" value="C:nucleus"/>
    <property type="evidence" value="ECO:0007669"/>
    <property type="project" value="TreeGrafter"/>
</dbReference>
<gene>
    <name evidence="2" type="ORF">RHSIM_Rhsim05G0099800</name>
</gene>
<keyword evidence="3" id="KW-1185">Reference proteome</keyword>
<reference evidence="2" key="1">
    <citation type="submission" date="2019-11" db="EMBL/GenBank/DDBJ databases">
        <authorList>
            <person name="Liu Y."/>
            <person name="Hou J."/>
            <person name="Li T.-Q."/>
            <person name="Guan C.-H."/>
            <person name="Wu X."/>
            <person name="Wu H.-Z."/>
            <person name="Ling F."/>
            <person name="Zhang R."/>
            <person name="Shi X.-G."/>
            <person name="Ren J.-P."/>
            <person name="Chen E.-F."/>
            <person name="Sun J.-M."/>
        </authorList>
    </citation>
    <scope>NUCLEOTIDE SEQUENCE</scope>
    <source>
        <strain evidence="2">Adult_tree_wgs_1</strain>
        <tissue evidence="2">Leaves</tissue>
    </source>
</reference>
<dbReference type="PANTHER" id="PTHR45990">
    <property type="entry name" value="DNA REPAIR PROTEIN REV1"/>
    <property type="match status" value="1"/>
</dbReference>
<comment type="caution">
    <text evidence="2">The sequence shown here is derived from an EMBL/GenBank/DDBJ whole genome shotgun (WGS) entry which is preliminary data.</text>
</comment>
<evidence type="ECO:0000313" key="3">
    <source>
        <dbReference type="Proteomes" id="UP000626092"/>
    </source>
</evidence>